<accession>M3FWY7</accession>
<proteinExistence type="predicted"/>
<protein>
    <submittedName>
        <fullName evidence="1">Uncharacterized protein</fullName>
    </submittedName>
</protein>
<gene>
    <name evidence="1" type="ORF">SBD_0237</name>
</gene>
<sequence length="61" mass="6160">MLCPVGARRLIAPGGQDRPVPRRTRAADLGDGCGGCKESGSAAHLPVDGLMAVATGTMEVL</sequence>
<name>M3FWY7_9ACTN</name>
<reference evidence="2" key="1">
    <citation type="journal article" date="2013" name="Genome Announc.">
        <title>Draft Genome Sequence of Streptomyces bottropensis ATCC 25435, a Bottromycin-Producing Actinomycete.</title>
        <authorList>
            <person name="Zhang H."/>
            <person name="Zhou W."/>
            <person name="Zhuang Y."/>
            <person name="Liang X."/>
            <person name="Liu T."/>
        </authorList>
    </citation>
    <scope>NUCLEOTIDE SEQUENCE [LARGE SCALE GENOMIC DNA]</scope>
    <source>
        <strain evidence="2">ATCC 25435</strain>
    </source>
</reference>
<dbReference type="EMBL" id="KB405056">
    <property type="protein sequence ID" value="EMF57565.1"/>
    <property type="molecule type" value="Genomic_DNA"/>
</dbReference>
<evidence type="ECO:0000313" key="1">
    <source>
        <dbReference type="EMBL" id="EMF57565.1"/>
    </source>
</evidence>
<dbReference type="AlphaFoldDB" id="M3FWY7"/>
<organism evidence="1 2">
    <name type="scientific">Streptomyces bottropensis ATCC 25435</name>
    <dbReference type="NCBI Taxonomy" id="1054862"/>
    <lineage>
        <taxon>Bacteria</taxon>
        <taxon>Bacillati</taxon>
        <taxon>Actinomycetota</taxon>
        <taxon>Actinomycetes</taxon>
        <taxon>Kitasatosporales</taxon>
        <taxon>Streptomycetaceae</taxon>
        <taxon>Streptomyces</taxon>
    </lineage>
</organism>
<evidence type="ECO:0000313" key="2">
    <source>
        <dbReference type="Proteomes" id="UP000030760"/>
    </source>
</evidence>
<dbReference type="Proteomes" id="UP000030760">
    <property type="component" value="Unassembled WGS sequence"/>
</dbReference>